<feature type="domain" description="Plastocyanin-like" evidence="5">
    <location>
        <begin position="155"/>
        <end position="237"/>
    </location>
</feature>
<name>A0A1N7PUR5_9RHOB</name>
<dbReference type="Pfam" id="PF07731">
    <property type="entry name" value="Cu-oxidase_2"/>
    <property type="match status" value="1"/>
</dbReference>
<dbReference type="PANTHER" id="PTHR11709">
    <property type="entry name" value="MULTI-COPPER OXIDASE"/>
    <property type="match status" value="1"/>
</dbReference>
<keyword evidence="6" id="KW-0131">Cell cycle</keyword>
<keyword evidence="6" id="KW-0946">Virion</keyword>
<feature type="domain" description="Plastocyanin-like" evidence="4">
    <location>
        <begin position="525"/>
        <end position="645"/>
    </location>
</feature>
<proteinExistence type="predicted"/>
<evidence type="ECO:0000313" key="7">
    <source>
        <dbReference type="Proteomes" id="UP000186684"/>
    </source>
</evidence>
<dbReference type="InterPro" id="IPR006311">
    <property type="entry name" value="TAT_signal"/>
</dbReference>
<dbReference type="GO" id="GO:0016491">
    <property type="term" value="F:oxidoreductase activity"/>
    <property type="evidence" value="ECO:0007669"/>
    <property type="project" value="UniProtKB-KW"/>
</dbReference>
<dbReference type="PROSITE" id="PS00079">
    <property type="entry name" value="MULTICOPPER_OXIDASE1"/>
    <property type="match status" value="1"/>
</dbReference>
<organism evidence="6 7">
    <name type="scientific">Roseivivax lentus</name>
    <dbReference type="NCBI Taxonomy" id="633194"/>
    <lineage>
        <taxon>Bacteria</taxon>
        <taxon>Pseudomonadati</taxon>
        <taxon>Pseudomonadota</taxon>
        <taxon>Alphaproteobacteria</taxon>
        <taxon>Rhodobacterales</taxon>
        <taxon>Roseobacteraceae</taxon>
        <taxon>Roseivivax</taxon>
    </lineage>
</organism>
<dbReference type="GO" id="GO:0005507">
    <property type="term" value="F:copper ion binding"/>
    <property type="evidence" value="ECO:0007669"/>
    <property type="project" value="InterPro"/>
</dbReference>
<dbReference type="OrthoDB" id="9757546at2"/>
<evidence type="ECO:0000259" key="4">
    <source>
        <dbReference type="Pfam" id="PF07731"/>
    </source>
</evidence>
<dbReference type="RefSeq" id="WP_076450716.1">
    <property type="nucleotide sequence ID" value="NZ_FTOQ01000020.1"/>
</dbReference>
<dbReference type="CDD" id="cd13853">
    <property type="entry name" value="CuRO_1_Tth-MCO_like"/>
    <property type="match status" value="1"/>
</dbReference>
<dbReference type="Gene3D" id="2.60.40.420">
    <property type="entry name" value="Cupredoxins - blue copper proteins"/>
    <property type="match status" value="3"/>
</dbReference>
<dbReference type="STRING" id="633194.SAMN05421759_12033"/>
<evidence type="ECO:0000259" key="5">
    <source>
        <dbReference type="Pfam" id="PF07732"/>
    </source>
</evidence>
<dbReference type="PANTHER" id="PTHR11709:SF518">
    <property type="entry name" value="MULTICOPPER OXIDASE"/>
    <property type="match status" value="1"/>
</dbReference>
<keyword evidence="6" id="KW-0167">Capsid protein</keyword>
<keyword evidence="1" id="KW-0479">Metal-binding</keyword>
<evidence type="ECO:0000256" key="3">
    <source>
        <dbReference type="SAM" id="SignalP"/>
    </source>
</evidence>
<dbReference type="SUPFAM" id="SSF49503">
    <property type="entry name" value="Cupredoxins"/>
    <property type="match status" value="3"/>
</dbReference>
<dbReference type="InterPro" id="IPR011706">
    <property type="entry name" value="Cu-oxidase_C"/>
</dbReference>
<keyword evidence="3" id="KW-0732">Signal</keyword>
<keyword evidence="2" id="KW-0560">Oxidoreductase</keyword>
<dbReference type="Proteomes" id="UP000186684">
    <property type="component" value="Unassembled WGS sequence"/>
</dbReference>
<feature type="chain" id="PRO_5012161990" evidence="3">
    <location>
        <begin position="21"/>
        <end position="657"/>
    </location>
</feature>
<dbReference type="InterPro" id="IPR008972">
    <property type="entry name" value="Cupredoxin"/>
</dbReference>
<dbReference type="InterPro" id="IPR033138">
    <property type="entry name" value="Cu_oxidase_CS"/>
</dbReference>
<dbReference type="PROSITE" id="PS00080">
    <property type="entry name" value="MULTICOPPER_OXIDASE2"/>
    <property type="match status" value="1"/>
</dbReference>
<evidence type="ECO:0000313" key="6">
    <source>
        <dbReference type="EMBL" id="SIT14189.1"/>
    </source>
</evidence>
<dbReference type="InterPro" id="IPR045087">
    <property type="entry name" value="Cu-oxidase_fam"/>
</dbReference>
<evidence type="ECO:0000256" key="1">
    <source>
        <dbReference type="ARBA" id="ARBA00022723"/>
    </source>
</evidence>
<feature type="signal peptide" evidence="3">
    <location>
        <begin position="1"/>
        <end position="20"/>
    </location>
</feature>
<dbReference type="Pfam" id="PF07732">
    <property type="entry name" value="Cu-oxidase_3"/>
    <property type="match status" value="1"/>
</dbReference>
<dbReference type="PROSITE" id="PS51318">
    <property type="entry name" value="TAT"/>
    <property type="match status" value="1"/>
</dbReference>
<dbReference type="InterPro" id="IPR002355">
    <property type="entry name" value="Cu_oxidase_Cu_BS"/>
</dbReference>
<keyword evidence="6" id="KW-0132">Cell division</keyword>
<dbReference type="GO" id="GO:0051301">
    <property type="term" value="P:cell division"/>
    <property type="evidence" value="ECO:0007669"/>
    <property type="project" value="UniProtKB-KW"/>
</dbReference>
<reference evidence="7" key="1">
    <citation type="submission" date="2017-01" db="EMBL/GenBank/DDBJ databases">
        <authorList>
            <person name="Varghese N."/>
            <person name="Submissions S."/>
        </authorList>
    </citation>
    <scope>NUCLEOTIDE SEQUENCE [LARGE SCALE GENOMIC DNA]</scope>
    <source>
        <strain evidence="7">DSM 29430</strain>
    </source>
</reference>
<accession>A0A1N7PUR5</accession>
<dbReference type="InterPro" id="IPR011707">
    <property type="entry name" value="Cu-oxidase-like_N"/>
</dbReference>
<sequence length="657" mass="70913">MNRRQVMGLMAALAGSTALTWPDMAPAQASGSEALLSPPEGTLIGSDDPLAEAYLNALKRIPGFADAEMPPRLFSLASTTRRDANLYGISLTAPGYLDPKATSDAPPVVGPTLEFTRGEVNGVYLTNDMTICGVDHNIVMTSPLSGWRPHGYTTTNLHTHGLHVTPQAPSDDVLLMIRSSADTDPMMIDEPRLYTYRYEMPADHPVGTFWYHPHKHGAVASQVGPGMSGALIVRAQEDAPDFDDLIAAAPYNITEADEEVMVLQTIPYFFTNAEETEGVFYPAGYYFGGIADPSDCYGFTVTEGTATTNPPTTVNGQRVPTLSLAQGQIKRLRLVNATNGQTYVPKLRAVGDAGTLPKLYAIAVDGIALLPQDGGDPDAPYYEIDATLSPETDPTAYWTTAELITLAPGQRLDLLIVGDSPGQFELYGAAKGESPMVVEVDTPNTDTLITVEIGDAAYDVAQQVPPMSLYADAAIQRPEPPALDLASGQLPQATQSLEFKTIGAAFNSSGVPTKPAFLINDQHFDGNLDDPAQIQLYKGDTDVWNLYSTNDGHIFHIHINSFQALARVPYDVENRVYLPPVYYAMPIWRDTIYFDGGPPEGSGDTVFLPGTMVVMASKQVDFTGEFVLHCHNLFHEDSGMMLTVSILDPATGELDPT</sequence>
<gene>
    <name evidence="6" type="ORF">SAMN05421759_12033</name>
</gene>
<evidence type="ECO:0000256" key="2">
    <source>
        <dbReference type="ARBA" id="ARBA00023002"/>
    </source>
</evidence>
<keyword evidence="7" id="KW-1185">Reference proteome</keyword>
<dbReference type="AlphaFoldDB" id="A0A1N7PUR5"/>
<protein>
    <submittedName>
        <fullName evidence="6">Multicopper oxidase with three cupredoxin domains (Includes cell division protein FtsP and spore coat protein CotA)</fullName>
    </submittedName>
</protein>
<dbReference type="EMBL" id="FTOQ01000020">
    <property type="protein sequence ID" value="SIT14189.1"/>
    <property type="molecule type" value="Genomic_DNA"/>
</dbReference>